<dbReference type="EMBL" id="CM000780">
    <property type="protein sequence ID" value="AQK49704.1"/>
    <property type="molecule type" value="Genomic_DNA"/>
</dbReference>
<name>A0A1D6PSP7_MAIZE</name>
<accession>A0A1D6PSP7</accession>
<sequence>MSMKELLEAKHPTAWSEFEKGLIDECHNNFKKIMETPEYMMPFLFSVYLKL</sequence>
<keyword evidence="1" id="KW-0378">Hydrolase</keyword>
<dbReference type="AlphaFoldDB" id="A0A1D6PSP7"/>
<protein>
    <submittedName>
        <fullName evidence="1">Catalytic/ hydrolase</fullName>
    </submittedName>
</protein>
<gene>
    <name evidence="1" type="ORF">ZEAMMB73_Zm00001d049153</name>
</gene>
<proteinExistence type="predicted"/>
<dbReference type="GO" id="GO:0016787">
    <property type="term" value="F:hydrolase activity"/>
    <property type="evidence" value="ECO:0007669"/>
    <property type="project" value="UniProtKB-KW"/>
</dbReference>
<evidence type="ECO:0000313" key="1">
    <source>
        <dbReference type="EMBL" id="AQK49704.1"/>
    </source>
</evidence>
<reference evidence="1" key="1">
    <citation type="submission" date="2015-12" db="EMBL/GenBank/DDBJ databases">
        <title>Update maize B73 reference genome by single molecule sequencing technologies.</title>
        <authorList>
            <consortium name="Maize Genome Sequencing Project"/>
            <person name="Ware D."/>
        </authorList>
    </citation>
    <scope>NUCLEOTIDE SEQUENCE</scope>
    <source>
        <tissue evidence="1">Seedling</tissue>
    </source>
</reference>
<organism evidence="1">
    <name type="scientific">Zea mays</name>
    <name type="common">Maize</name>
    <dbReference type="NCBI Taxonomy" id="4577"/>
    <lineage>
        <taxon>Eukaryota</taxon>
        <taxon>Viridiplantae</taxon>
        <taxon>Streptophyta</taxon>
        <taxon>Embryophyta</taxon>
        <taxon>Tracheophyta</taxon>
        <taxon>Spermatophyta</taxon>
        <taxon>Magnoliopsida</taxon>
        <taxon>Liliopsida</taxon>
        <taxon>Poales</taxon>
        <taxon>Poaceae</taxon>
        <taxon>PACMAD clade</taxon>
        <taxon>Panicoideae</taxon>
        <taxon>Andropogonodae</taxon>
        <taxon>Andropogoneae</taxon>
        <taxon>Tripsacinae</taxon>
        <taxon>Zea</taxon>
    </lineage>
</organism>